<accession>A0A0E9WAI1</accession>
<organism evidence="1">
    <name type="scientific">Anguilla anguilla</name>
    <name type="common">European freshwater eel</name>
    <name type="synonym">Muraena anguilla</name>
    <dbReference type="NCBI Taxonomy" id="7936"/>
    <lineage>
        <taxon>Eukaryota</taxon>
        <taxon>Metazoa</taxon>
        <taxon>Chordata</taxon>
        <taxon>Craniata</taxon>
        <taxon>Vertebrata</taxon>
        <taxon>Euteleostomi</taxon>
        <taxon>Actinopterygii</taxon>
        <taxon>Neopterygii</taxon>
        <taxon>Teleostei</taxon>
        <taxon>Anguilliformes</taxon>
        <taxon>Anguillidae</taxon>
        <taxon>Anguilla</taxon>
    </lineage>
</organism>
<protein>
    <submittedName>
        <fullName evidence="1">Uncharacterized protein</fullName>
    </submittedName>
</protein>
<dbReference type="EMBL" id="GBXM01022079">
    <property type="protein sequence ID" value="JAH86498.1"/>
    <property type="molecule type" value="Transcribed_RNA"/>
</dbReference>
<proteinExistence type="predicted"/>
<reference evidence="1" key="1">
    <citation type="submission" date="2014-11" db="EMBL/GenBank/DDBJ databases">
        <authorList>
            <person name="Amaro Gonzalez C."/>
        </authorList>
    </citation>
    <scope>NUCLEOTIDE SEQUENCE</scope>
</reference>
<name>A0A0E9WAI1_ANGAN</name>
<reference evidence="1" key="2">
    <citation type="journal article" date="2015" name="Fish Shellfish Immunol.">
        <title>Early steps in the European eel (Anguilla anguilla)-Vibrio vulnificus interaction in the gills: Role of the RtxA13 toxin.</title>
        <authorList>
            <person name="Callol A."/>
            <person name="Pajuelo D."/>
            <person name="Ebbesson L."/>
            <person name="Teles M."/>
            <person name="MacKenzie S."/>
            <person name="Amaro C."/>
        </authorList>
    </citation>
    <scope>NUCLEOTIDE SEQUENCE</scope>
</reference>
<sequence length="60" mass="6643">MLIHSPAQGWWALVRRDFPISLLKTDFSGQAGACNLILSSVHEVQPPSIVNPDTKISGRW</sequence>
<dbReference type="AlphaFoldDB" id="A0A0E9WAI1"/>
<evidence type="ECO:0000313" key="1">
    <source>
        <dbReference type="EMBL" id="JAH86498.1"/>
    </source>
</evidence>